<proteinExistence type="predicted"/>
<sequence length="124" mass="13977">MKNMHECYWVASILRNGRGTYVSDNTVDTWRNSLLRGLHRWGPLSSALYTAETKIILSLDTAARDVPLEAQITSHSSHQVSVLHQRFAGLQSYSRSPLRTGLVHWFHPAALSADHAYLTTDDET</sequence>
<dbReference type="EMBL" id="JANPWB010000011">
    <property type="protein sequence ID" value="KAJ1129043.1"/>
    <property type="molecule type" value="Genomic_DNA"/>
</dbReference>
<dbReference type="Proteomes" id="UP001066276">
    <property type="component" value="Chromosome 7"/>
</dbReference>
<dbReference type="AlphaFoldDB" id="A0AAV7PTI7"/>
<name>A0AAV7PTI7_PLEWA</name>
<gene>
    <name evidence="1" type="ORF">NDU88_007414</name>
</gene>
<reference evidence="1" key="1">
    <citation type="journal article" date="2022" name="bioRxiv">
        <title>Sequencing and chromosome-scale assembly of the giantPleurodeles waltlgenome.</title>
        <authorList>
            <person name="Brown T."/>
            <person name="Elewa A."/>
            <person name="Iarovenko S."/>
            <person name="Subramanian E."/>
            <person name="Araus A.J."/>
            <person name="Petzold A."/>
            <person name="Susuki M."/>
            <person name="Suzuki K.-i.T."/>
            <person name="Hayashi T."/>
            <person name="Toyoda A."/>
            <person name="Oliveira C."/>
            <person name="Osipova E."/>
            <person name="Leigh N.D."/>
            <person name="Simon A."/>
            <person name="Yun M.H."/>
        </authorList>
    </citation>
    <scope>NUCLEOTIDE SEQUENCE</scope>
    <source>
        <strain evidence="1">20211129_DDA</strain>
        <tissue evidence="1">Liver</tissue>
    </source>
</reference>
<protein>
    <submittedName>
        <fullName evidence="1">Uncharacterized protein</fullName>
    </submittedName>
</protein>
<keyword evidence="2" id="KW-1185">Reference proteome</keyword>
<accession>A0AAV7PTI7</accession>
<evidence type="ECO:0000313" key="1">
    <source>
        <dbReference type="EMBL" id="KAJ1129043.1"/>
    </source>
</evidence>
<organism evidence="1 2">
    <name type="scientific">Pleurodeles waltl</name>
    <name type="common">Iberian ribbed newt</name>
    <dbReference type="NCBI Taxonomy" id="8319"/>
    <lineage>
        <taxon>Eukaryota</taxon>
        <taxon>Metazoa</taxon>
        <taxon>Chordata</taxon>
        <taxon>Craniata</taxon>
        <taxon>Vertebrata</taxon>
        <taxon>Euteleostomi</taxon>
        <taxon>Amphibia</taxon>
        <taxon>Batrachia</taxon>
        <taxon>Caudata</taxon>
        <taxon>Salamandroidea</taxon>
        <taxon>Salamandridae</taxon>
        <taxon>Pleurodelinae</taxon>
        <taxon>Pleurodeles</taxon>
    </lineage>
</organism>
<comment type="caution">
    <text evidence="1">The sequence shown here is derived from an EMBL/GenBank/DDBJ whole genome shotgun (WGS) entry which is preliminary data.</text>
</comment>
<evidence type="ECO:0000313" key="2">
    <source>
        <dbReference type="Proteomes" id="UP001066276"/>
    </source>
</evidence>